<protein>
    <submittedName>
        <fullName evidence="1">Uncharacterized protein</fullName>
    </submittedName>
</protein>
<name>R8Z182_9GAMM</name>
<proteinExistence type="predicted"/>
<evidence type="ECO:0000313" key="1">
    <source>
        <dbReference type="EMBL" id="EOQ73502.1"/>
    </source>
</evidence>
<dbReference type="HOGENOM" id="CLU_137180_1_0_6"/>
<dbReference type="RefSeq" id="WP_016145996.1">
    <property type="nucleotide sequence ID" value="NZ_KB976991.1"/>
</dbReference>
<gene>
    <name evidence="1" type="ORF">F929_03445</name>
</gene>
<dbReference type="Proteomes" id="UP000013986">
    <property type="component" value="Unassembled WGS sequence"/>
</dbReference>
<dbReference type="EMBL" id="APQO01000006">
    <property type="protein sequence ID" value="EOQ73502.1"/>
    <property type="molecule type" value="Genomic_DNA"/>
</dbReference>
<dbReference type="OrthoDB" id="6713516at2"/>
<accession>R8Z182</accession>
<organism evidence="1 2">
    <name type="scientific">Acinetobacter lactucae</name>
    <dbReference type="NCBI Taxonomy" id="1785128"/>
    <lineage>
        <taxon>Bacteria</taxon>
        <taxon>Pseudomonadati</taxon>
        <taxon>Pseudomonadota</taxon>
        <taxon>Gammaproteobacteria</taxon>
        <taxon>Moraxellales</taxon>
        <taxon>Moraxellaceae</taxon>
        <taxon>Acinetobacter</taxon>
        <taxon>Acinetobacter calcoaceticus/baumannii complex</taxon>
    </lineage>
</organism>
<sequence length="119" mass="13666">MKATQFIQDHGLERAREVVEGAPEWAIFWITQGEYHISMLSFPNMTGHHSFLISEVKRLVESVDLITKVGGLKDAKEEHVKWMHAPDLHTYRIGVSVERLEQAIADYESIYGEGNEQEK</sequence>
<dbReference type="AlphaFoldDB" id="R8Z182"/>
<comment type="caution">
    <text evidence="1">The sequence shown here is derived from an EMBL/GenBank/DDBJ whole genome shotgun (WGS) entry which is preliminary data.</text>
</comment>
<evidence type="ECO:0000313" key="2">
    <source>
        <dbReference type="Proteomes" id="UP000013986"/>
    </source>
</evidence>
<reference evidence="1 2" key="1">
    <citation type="submission" date="2013-02" db="EMBL/GenBank/DDBJ databases">
        <title>The Genome Sequence of Acinetobacter pittii ANC 4052.</title>
        <authorList>
            <consortium name="The Broad Institute Genome Sequencing Platform"/>
            <consortium name="The Broad Institute Genome Sequencing Center for Infectious Disease"/>
            <person name="Cerqueira G."/>
            <person name="Feldgarden M."/>
            <person name="Courvalin P."/>
            <person name="Perichon B."/>
            <person name="Grillot-Courvalin C."/>
            <person name="Clermont D."/>
            <person name="Rocha E."/>
            <person name="Yoon E.-J."/>
            <person name="Nemec A."/>
            <person name="Walker B."/>
            <person name="Young S.K."/>
            <person name="Zeng Q."/>
            <person name="Gargeya S."/>
            <person name="Fitzgerald M."/>
            <person name="Haas B."/>
            <person name="Abouelleil A."/>
            <person name="Alvarado L."/>
            <person name="Arachchi H.M."/>
            <person name="Berlin A.M."/>
            <person name="Chapman S.B."/>
            <person name="Dewar J."/>
            <person name="Goldberg J."/>
            <person name="Griggs A."/>
            <person name="Gujja S."/>
            <person name="Hansen M."/>
            <person name="Howarth C."/>
            <person name="Imamovic A."/>
            <person name="Larimer J."/>
            <person name="McCowan C."/>
            <person name="Murphy C."/>
            <person name="Neiman D."/>
            <person name="Pearson M."/>
            <person name="Priest M."/>
            <person name="Roberts A."/>
            <person name="Saif S."/>
            <person name="Shea T."/>
            <person name="Sisk P."/>
            <person name="Sykes S."/>
            <person name="Wortman J."/>
            <person name="Nusbaum C."/>
            <person name="Birren B."/>
        </authorList>
    </citation>
    <scope>NUCLEOTIDE SEQUENCE [LARGE SCALE GENOMIC DNA]</scope>
    <source>
        <strain evidence="1 2">ANC 4052</strain>
    </source>
</reference>
<dbReference type="PATRIC" id="fig|1217689.3.peg.3385"/>